<evidence type="ECO:0000259" key="1">
    <source>
        <dbReference type="Pfam" id="PF16313"/>
    </source>
</evidence>
<evidence type="ECO:0000313" key="7">
    <source>
        <dbReference type="Proteomes" id="UP001302374"/>
    </source>
</evidence>
<name>A0A7X6BL17_9BACT</name>
<organism evidence="4 6">
    <name type="scientific">Butyricimonas paravirosa</name>
    <dbReference type="NCBI Taxonomy" id="1472417"/>
    <lineage>
        <taxon>Bacteria</taxon>
        <taxon>Pseudomonadati</taxon>
        <taxon>Bacteroidota</taxon>
        <taxon>Bacteroidia</taxon>
        <taxon>Bacteroidales</taxon>
        <taxon>Odoribacteraceae</taxon>
        <taxon>Butyricimonas</taxon>
    </lineage>
</organism>
<dbReference type="InterPro" id="IPR034032">
    <property type="entry name" value="Zn_MMP-like_bac"/>
</dbReference>
<dbReference type="Proteomes" id="UP000576368">
    <property type="component" value="Unassembled WGS sequence"/>
</dbReference>
<dbReference type="Pfam" id="PF16313">
    <property type="entry name" value="DUF4953"/>
    <property type="match status" value="1"/>
</dbReference>
<dbReference type="SUPFAM" id="SSF55486">
    <property type="entry name" value="Metalloproteases ('zincins'), catalytic domain"/>
    <property type="match status" value="1"/>
</dbReference>
<dbReference type="RefSeq" id="WP_118305575.1">
    <property type="nucleotide sequence ID" value="NZ_BMPA01000019.1"/>
</dbReference>
<dbReference type="InterPro" id="IPR033413">
    <property type="entry name" value="DUF5117"/>
</dbReference>
<evidence type="ECO:0000313" key="5">
    <source>
        <dbReference type="EMBL" id="WOF12072.1"/>
    </source>
</evidence>
<accession>A0A7X6BL17</accession>
<dbReference type="EMBL" id="CP043839">
    <property type="protein sequence ID" value="WOF12072.1"/>
    <property type="molecule type" value="Genomic_DNA"/>
</dbReference>
<keyword evidence="5" id="KW-0482">Metalloprotease</keyword>
<dbReference type="GeneID" id="86891075"/>
<protein>
    <submittedName>
        <fullName evidence="5">Zinc-dependent metalloprotease</fullName>
    </submittedName>
</protein>
<feature type="domain" description="EcxA zinc-binding" evidence="1">
    <location>
        <begin position="436"/>
        <end position="736"/>
    </location>
</feature>
<dbReference type="Pfam" id="PF17162">
    <property type="entry name" value="DUF5118"/>
    <property type="match status" value="1"/>
</dbReference>
<dbReference type="AlphaFoldDB" id="A0A7X6BL17"/>
<dbReference type="Proteomes" id="UP001302374">
    <property type="component" value="Chromosome"/>
</dbReference>
<feature type="domain" description="DUF5117" evidence="2">
    <location>
        <begin position="107"/>
        <end position="304"/>
    </location>
</feature>
<dbReference type="PANTHER" id="PTHR38478">
    <property type="entry name" value="PEPTIDASE M1A AND M12B"/>
    <property type="match status" value="1"/>
</dbReference>
<dbReference type="EMBL" id="JAATLI010000020">
    <property type="protein sequence ID" value="NJC20625.1"/>
    <property type="molecule type" value="Genomic_DNA"/>
</dbReference>
<dbReference type="InterPro" id="IPR032534">
    <property type="entry name" value="EcxA_zinc-bd"/>
</dbReference>
<dbReference type="CDD" id="cd04276">
    <property type="entry name" value="ZnMc_MMP_like_2"/>
    <property type="match status" value="1"/>
</dbReference>
<dbReference type="Gene3D" id="3.40.390.10">
    <property type="entry name" value="Collagenase (Catalytic Domain)"/>
    <property type="match status" value="1"/>
</dbReference>
<dbReference type="Pfam" id="PF17148">
    <property type="entry name" value="DUF5117"/>
    <property type="match status" value="1"/>
</dbReference>
<evidence type="ECO:0000259" key="2">
    <source>
        <dbReference type="Pfam" id="PF17148"/>
    </source>
</evidence>
<proteinExistence type="predicted"/>
<keyword evidence="7" id="KW-1185">Reference proteome</keyword>
<evidence type="ECO:0000259" key="3">
    <source>
        <dbReference type="Pfam" id="PF17162"/>
    </source>
</evidence>
<dbReference type="GO" id="GO:0008237">
    <property type="term" value="F:metallopeptidase activity"/>
    <property type="evidence" value="ECO:0007669"/>
    <property type="project" value="UniProtKB-KW"/>
</dbReference>
<dbReference type="InterPro" id="IPR024079">
    <property type="entry name" value="MetalloPept_cat_dom_sf"/>
</dbReference>
<evidence type="ECO:0000313" key="6">
    <source>
        <dbReference type="Proteomes" id="UP000576368"/>
    </source>
</evidence>
<keyword evidence="5" id="KW-0378">Hydrolase</keyword>
<dbReference type="PANTHER" id="PTHR38478:SF1">
    <property type="entry name" value="ZINC DEPENDENT METALLOPROTEASE DOMAIN LIPOPROTEIN"/>
    <property type="match status" value="1"/>
</dbReference>
<reference evidence="5 7" key="1">
    <citation type="submission" date="2019-09" db="EMBL/GenBank/DDBJ databases">
        <title>Butyricimonas paravirosa DSM 105722 (=214-4 = JCM 18677 = CCUG 65563).</title>
        <authorList>
            <person name="Le Roy T."/>
            <person name="Cani P.D."/>
        </authorList>
    </citation>
    <scope>NUCLEOTIDE SEQUENCE [LARGE SCALE GENOMIC DNA]</scope>
    <source>
        <strain evidence="5 7">DSM 105722</strain>
    </source>
</reference>
<dbReference type="InterPro" id="IPR033428">
    <property type="entry name" value="DUF5118"/>
</dbReference>
<sequence length="895" mass="101982">MKIKVLVVLMALVCVPLITDAKKREKKKKAGKTENVQTPKESAYDQLFKGKECTTVKGMITLHKVDGKLYFEFPLSLLGRDMLLGSTVSSISDNSNALVGQKNQTPLHVAFTMTDSMVYLREVTNPSRAQISSQSKDKHIEQAMEMGTRLPIMEGFAVKAYNADSTAVVFEATKFFVSDDSRMDPFDPYGKKVYYGQGTRRKRFQSELSYVGDIKAFSDNVSITSSLSYLQDIALHGMFVLVIDEPVTVGVNRSLVLLPEEPRMRPRLADPRIGYFVSGKEVITDDLDGVKDVYYINRWDLQPKDVEAYKRGELVEPVKPIVYYVDDAFPNEWKTAIHAGIRLWNKAFEKIGFKNAVQSYDFPKDDPEFDPDNIKYSCVRYCPVGMANAQGPSWVDPRNSEVVNASVLIYHDVIKLINNMRFVQTAQVDERVRTTKLPEDVLFESMRYIVAHEVGHTLGLMHNMAASASIPVESYRDAEFMEKYGTTPSIMDYARFNYIAQPEDKGVSLTPPELGVYDYYAIEWGYKPLLDARTPEEELPVLRKMISDKIGDPMFRYGKQQIGYGTFDPSSLTEDLSNDAVKAGEYGIKNLKYILKNLNHWMDSQDKDYTYRDNIYREICNQYSQYIYTALANVGGFYINEHFVGDPYKTYQVVPKEIQKRALRFAINELKNMEWLDCPEVVKNLEFDGSNARLLLKAFASSLVSTKRLALGVYRDPNGYSPQEYLDDLYNMIWASTLCGKNPTEAERILQTEVVNSLISGVNPAAGRKSMADMVLAKSRPAFGCACGGHQQLPDYQIREIMEKLPMRKAISMKATNFDQFSNLVERRQDLNDRLGYDFIQYVANISNDNNQHLLHQMILKIQNLMKVNKNNGSYETRGHYAYLLSQIEGFLKNK</sequence>
<reference evidence="4 6" key="2">
    <citation type="submission" date="2020-03" db="EMBL/GenBank/DDBJ databases">
        <title>Genomic Encyclopedia of Type Strains, Phase IV (KMG-IV): sequencing the most valuable type-strain genomes for metagenomic binning, comparative biology and taxonomic classification.</title>
        <authorList>
            <person name="Goeker M."/>
        </authorList>
    </citation>
    <scope>NUCLEOTIDE SEQUENCE [LARGE SCALE GENOMIC DNA]</scope>
    <source>
        <strain evidence="4 6">DSM 105722</strain>
    </source>
</reference>
<evidence type="ECO:0000313" key="4">
    <source>
        <dbReference type="EMBL" id="NJC20625.1"/>
    </source>
</evidence>
<feature type="domain" description="DUF5118" evidence="3">
    <location>
        <begin position="42"/>
        <end position="90"/>
    </location>
</feature>
<keyword evidence="5" id="KW-0645">Protease</keyword>
<gene>
    <name evidence="5" type="ORF">F1644_07230</name>
    <name evidence="4" type="ORF">GGR15_004281</name>
</gene>